<dbReference type="EMBL" id="JASPKY010000892">
    <property type="protein sequence ID" value="KAK9680470.1"/>
    <property type="molecule type" value="Genomic_DNA"/>
</dbReference>
<evidence type="ECO:0000313" key="2">
    <source>
        <dbReference type="Proteomes" id="UP001458880"/>
    </source>
</evidence>
<gene>
    <name evidence="1" type="ORF">QE152_g39056</name>
</gene>
<protein>
    <submittedName>
        <fullName evidence="1">Uncharacterized protein</fullName>
    </submittedName>
</protein>
<reference evidence="1 2" key="1">
    <citation type="journal article" date="2024" name="BMC Genomics">
        <title>De novo assembly and annotation of Popillia japonica's genome with initial clues to its potential as an invasive pest.</title>
        <authorList>
            <person name="Cucini C."/>
            <person name="Boschi S."/>
            <person name="Funari R."/>
            <person name="Cardaioli E."/>
            <person name="Iannotti N."/>
            <person name="Marturano G."/>
            <person name="Paoli F."/>
            <person name="Bruttini M."/>
            <person name="Carapelli A."/>
            <person name="Frati F."/>
            <person name="Nardi F."/>
        </authorList>
    </citation>
    <scope>NUCLEOTIDE SEQUENCE [LARGE SCALE GENOMIC DNA]</scope>
    <source>
        <strain evidence="1">DMR45628</strain>
    </source>
</reference>
<keyword evidence="2" id="KW-1185">Reference proteome</keyword>
<proteinExistence type="predicted"/>
<sequence>MEEYERKLSINNPVLMAKTMSALIETIQEKVRDKSDFKKKEIAELKYLKEKFINADPNGCIISGKALIYLIKSGSLEVSRITSELVAMVPFAKNYRGMIMVLSDLLVMDLLLKRNQDKYICPFNLVIPQHPLITILIQNSDSWLDILNYLRSLYQTDDKILIENLNELFAPLYKYVMCDPFLKTPEYCRSKFLQFLVDEKQCNLELIGNILAWLQCSRKI</sequence>
<accession>A0AAW1HUQ9</accession>
<comment type="caution">
    <text evidence="1">The sequence shown here is derived from an EMBL/GenBank/DDBJ whole genome shotgun (WGS) entry which is preliminary data.</text>
</comment>
<name>A0AAW1HUQ9_POPJA</name>
<dbReference type="AlphaFoldDB" id="A0AAW1HUQ9"/>
<organism evidence="1 2">
    <name type="scientific">Popillia japonica</name>
    <name type="common">Japanese beetle</name>
    <dbReference type="NCBI Taxonomy" id="7064"/>
    <lineage>
        <taxon>Eukaryota</taxon>
        <taxon>Metazoa</taxon>
        <taxon>Ecdysozoa</taxon>
        <taxon>Arthropoda</taxon>
        <taxon>Hexapoda</taxon>
        <taxon>Insecta</taxon>
        <taxon>Pterygota</taxon>
        <taxon>Neoptera</taxon>
        <taxon>Endopterygota</taxon>
        <taxon>Coleoptera</taxon>
        <taxon>Polyphaga</taxon>
        <taxon>Scarabaeiformia</taxon>
        <taxon>Scarabaeidae</taxon>
        <taxon>Rutelinae</taxon>
        <taxon>Popillia</taxon>
    </lineage>
</organism>
<dbReference type="Proteomes" id="UP001458880">
    <property type="component" value="Unassembled WGS sequence"/>
</dbReference>
<evidence type="ECO:0000313" key="1">
    <source>
        <dbReference type="EMBL" id="KAK9680470.1"/>
    </source>
</evidence>